<dbReference type="Pfam" id="PF00027">
    <property type="entry name" value="cNMP_binding"/>
    <property type="match status" value="1"/>
</dbReference>
<evidence type="ECO:0000313" key="3">
    <source>
        <dbReference type="Proteomes" id="UP000285575"/>
    </source>
</evidence>
<comment type="caution">
    <text evidence="2">The sequence shown here is derived from an EMBL/GenBank/DDBJ whole genome shotgun (WGS) entry which is preliminary data.</text>
</comment>
<feature type="domain" description="Cyclic nucleotide-binding" evidence="1">
    <location>
        <begin position="1"/>
        <end position="118"/>
    </location>
</feature>
<dbReference type="PANTHER" id="PTHR24567:SF74">
    <property type="entry name" value="HTH-TYPE TRANSCRIPTIONAL REGULATOR ARCR"/>
    <property type="match status" value="1"/>
</dbReference>
<reference evidence="2 3" key="1">
    <citation type="submission" date="2019-01" db="EMBL/GenBank/DDBJ databases">
        <authorList>
            <person name="Chen W.-M."/>
        </authorList>
    </citation>
    <scope>NUCLEOTIDE SEQUENCE [LARGE SCALE GENOMIC DNA]</scope>
    <source>
        <strain evidence="2 3">KYPY4</strain>
    </source>
</reference>
<evidence type="ECO:0000259" key="1">
    <source>
        <dbReference type="PROSITE" id="PS50042"/>
    </source>
</evidence>
<dbReference type="AlphaFoldDB" id="A0A437RR50"/>
<dbReference type="SUPFAM" id="SSF48029">
    <property type="entry name" value="FliG"/>
    <property type="match status" value="1"/>
</dbReference>
<sequence>MLRTSLLQFAEHCRFSQVRLFAGEVLYTEGMPAPNLYVVKDGEIDLFLVRDEKRTVVETLGRGQCFGVEPHLGKPTRLQGAVARRYCELYVIDLAVMNQAAGLSPDLVQGLLHTMSERLTVAHGLIASRVNHQPDLALYAQLLYLMGAAEVGKGAVHGRSASAGGSVVLARPLLQDVMAQARAMFGHADRHIRACLDKLVNLHLVRIDDERGTGKQVIFAPRDIVAQVRKCLAQAEAVGEKQTHEYIGVGEFAQMVDVDRSTLLRKLASGEFAEDVFTFRRSEIVRLLDEKGRRYFVERRMKSPAEFTDVTDIEFADAKAVHAVVAKMDTYDLAKVLSTLDEGPVRNKVLGALSRRRRDDVESDLRDLGPVDPVEAQMLGQSMLKELKAAMLQAA</sequence>
<dbReference type="RefSeq" id="WP_128226790.1">
    <property type="nucleotide sequence ID" value="NZ_SACR01000001.1"/>
</dbReference>
<dbReference type="Proteomes" id="UP000285575">
    <property type="component" value="Unassembled WGS sequence"/>
</dbReference>
<dbReference type="InterPro" id="IPR018490">
    <property type="entry name" value="cNMP-bd_dom_sf"/>
</dbReference>
<evidence type="ECO:0000313" key="2">
    <source>
        <dbReference type="EMBL" id="RVU49151.1"/>
    </source>
</evidence>
<protein>
    <submittedName>
        <fullName evidence="2">Cyclic nucleotide-binding domain-containing protein</fullName>
    </submittedName>
</protein>
<name>A0A437RR50_9BURK</name>
<dbReference type="InterPro" id="IPR050397">
    <property type="entry name" value="Env_Response_Regulators"/>
</dbReference>
<dbReference type="SUPFAM" id="SSF51206">
    <property type="entry name" value="cAMP-binding domain-like"/>
    <property type="match status" value="1"/>
</dbReference>
<dbReference type="PROSITE" id="PS50042">
    <property type="entry name" value="CNMP_BINDING_3"/>
    <property type="match status" value="1"/>
</dbReference>
<accession>A0A437RR50</accession>
<dbReference type="InterPro" id="IPR023087">
    <property type="entry name" value="Flg_Motor_Flig_C"/>
</dbReference>
<dbReference type="OrthoDB" id="8682590at2"/>
<dbReference type="Gene3D" id="1.10.220.30">
    <property type="match status" value="1"/>
</dbReference>
<keyword evidence="3" id="KW-1185">Reference proteome</keyword>
<organism evidence="2 3">
    <name type="scientific">Rubrivivax rivuli</name>
    <dbReference type="NCBI Taxonomy" id="1862385"/>
    <lineage>
        <taxon>Bacteria</taxon>
        <taxon>Pseudomonadati</taxon>
        <taxon>Pseudomonadota</taxon>
        <taxon>Betaproteobacteria</taxon>
        <taxon>Burkholderiales</taxon>
        <taxon>Sphaerotilaceae</taxon>
        <taxon>Rubrivivax</taxon>
    </lineage>
</organism>
<dbReference type="GO" id="GO:0005829">
    <property type="term" value="C:cytosol"/>
    <property type="evidence" value="ECO:0007669"/>
    <property type="project" value="TreeGrafter"/>
</dbReference>
<dbReference type="Pfam" id="PF01706">
    <property type="entry name" value="FliG_C"/>
    <property type="match status" value="1"/>
</dbReference>
<dbReference type="CDD" id="cd00038">
    <property type="entry name" value="CAP_ED"/>
    <property type="match status" value="1"/>
</dbReference>
<dbReference type="InterPro" id="IPR011002">
    <property type="entry name" value="FliG_a-hlx"/>
</dbReference>
<dbReference type="InterPro" id="IPR000595">
    <property type="entry name" value="cNMP-bd_dom"/>
</dbReference>
<dbReference type="GO" id="GO:0003700">
    <property type="term" value="F:DNA-binding transcription factor activity"/>
    <property type="evidence" value="ECO:0007669"/>
    <property type="project" value="TreeGrafter"/>
</dbReference>
<dbReference type="EMBL" id="SACR01000001">
    <property type="protein sequence ID" value="RVU49151.1"/>
    <property type="molecule type" value="Genomic_DNA"/>
</dbReference>
<gene>
    <name evidence="2" type="ORF">EOE66_00760</name>
</gene>
<dbReference type="Gene3D" id="2.60.120.10">
    <property type="entry name" value="Jelly Rolls"/>
    <property type="match status" value="1"/>
</dbReference>
<proteinExistence type="predicted"/>
<dbReference type="PANTHER" id="PTHR24567">
    <property type="entry name" value="CRP FAMILY TRANSCRIPTIONAL REGULATORY PROTEIN"/>
    <property type="match status" value="1"/>
</dbReference>
<dbReference type="InterPro" id="IPR014710">
    <property type="entry name" value="RmlC-like_jellyroll"/>
</dbReference>
<dbReference type="SMART" id="SM00100">
    <property type="entry name" value="cNMP"/>
    <property type="match status" value="1"/>
</dbReference>